<evidence type="ECO:0000256" key="1">
    <source>
        <dbReference type="SAM" id="MobiDB-lite"/>
    </source>
</evidence>
<comment type="caution">
    <text evidence="2">The sequence shown here is derived from an EMBL/GenBank/DDBJ whole genome shotgun (WGS) entry which is preliminary data.</text>
</comment>
<evidence type="ECO:0000313" key="3">
    <source>
        <dbReference type="Proteomes" id="UP000886595"/>
    </source>
</evidence>
<name>A0A8X7UJ47_BRACI</name>
<keyword evidence="3" id="KW-1185">Reference proteome</keyword>
<dbReference type="Proteomes" id="UP000886595">
    <property type="component" value="Unassembled WGS sequence"/>
</dbReference>
<feature type="compositionally biased region" description="Basic and acidic residues" evidence="1">
    <location>
        <begin position="1"/>
        <end position="10"/>
    </location>
</feature>
<dbReference type="OrthoDB" id="1106148at2759"/>
<dbReference type="AlphaFoldDB" id="A0A8X7UJ47"/>
<feature type="compositionally biased region" description="Low complexity" evidence="1">
    <location>
        <begin position="11"/>
        <end position="42"/>
    </location>
</feature>
<dbReference type="EMBL" id="JAAMPC010000011">
    <property type="protein sequence ID" value="KAG2279511.1"/>
    <property type="molecule type" value="Genomic_DNA"/>
</dbReference>
<organism evidence="2 3">
    <name type="scientific">Brassica carinata</name>
    <name type="common">Ethiopian mustard</name>
    <name type="synonym">Abyssinian cabbage</name>
    <dbReference type="NCBI Taxonomy" id="52824"/>
    <lineage>
        <taxon>Eukaryota</taxon>
        <taxon>Viridiplantae</taxon>
        <taxon>Streptophyta</taxon>
        <taxon>Embryophyta</taxon>
        <taxon>Tracheophyta</taxon>
        <taxon>Spermatophyta</taxon>
        <taxon>Magnoliopsida</taxon>
        <taxon>eudicotyledons</taxon>
        <taxon>Gunneridae</taxon>
        <taxon>Pentapetalae</taxon>
        <taxon>rosids</taxon>
        <taxon>malvids</taxon>
        <taxon>Brassicales</taxon>
        <taxon>Brassicaceae</taxon>
        <taxon>Brassiceae</taxon>
        <taxon>Brassica</taxon>
    </lineage>
</organism>
<reference evidence="2 3" key="1">
    <citation type="submission" date="2020-02" db="EMBL/GenBank/DDBJ databases">
        <authorList>
            <person name="Ma Q."/>
            <person name="Huang Y."/>
            <person name="Song X."/>
            <person name="Pei D."/>
        </authorList>
    </citation>
    <scope>NUCLEOTIDE SEQUENCE [LARGE SCALE GENOMIC DNA]</scope>
    <source>
        <strain evidence="2">Sxm20200214</strain>
        <tissue evidence="2">Leaf</tissue>
    </source>
</reference>
<gene>
    <name evidence="2" type="ORF">Bca52824_050731</name>
</gene>
<protein>
    <submittedName>
        <fullName evidence="2">Uncharacterized protein</fullName>
    </submittedName>
</protein>
<accession>A0A8X7UJ47</accession>
<proteinExistence type="predicted"/>
<evidence type="ECO:0000313" key="2">
    <source>
        <dbReference type="EMBL" id="KAG2279511.1"/>
    </source>
</evidence>
<feature type="region of interest" description="Disordered" evidence="1">
    <location>
        <begin position="1"/>
        <end position="47"/>
    </location>
</feature>
<sequence>MPRKRHEERSSSSSSSSSSSRTKSSPSRPRASSSSSRSSSSSSDDDYDFFWRRRRSSSDDEGMFSGFIDEIKDAIENYRASKKDPVAAAAEVASTSGSIACVTQAKAFQDCLDEFETDISKCQSLMDMWCKCKKSSKPTI</sequence>